<evidence type="ECO:0008006" key="2">
    <source>
        <dbReference type="Google" id="ProtNLM"/>
    </source>
</evidence>
<dbReference type="EMBL" id="UINC01221349">
    <property type="protein sequence ID" value="SVE49651.1"/>
    <property type="molecule type" value="Genomic_DNA"/>
</dbReference>
<dbReference type="AlphaFoldDB" id="A0A383DYS7"/>
<protein>
    <recommendedName>
        <fullName evidence="2">Membrane protein insertase YidC</fullName>
    </recommendedName>
</protein>
<gene>
    <name evidence="1" type="ORF">METZ01_LOCUS502505</name>
</gene>
<accession>A0A383DYS7</accession>
<reference evidence="1" key="1">
    <citation type="submission" date="2018-05" db="EMBL/GenBank/DDBJ databases">
        <authorList>
            <person name="Lanie J.A."/>
            <person name="Ng W.-L."/>
            <person name="Kazmierczak K.M."/>
            <person name="Andrzejewski T.M."/>
            <person name="Davidsen T.M."/>
            <person name="Wayne K.J."/>
            <person name="Tettelin H."/>
            <person name="Glass J.I."/>
            <person name="Rusch D."/>
            <person name="Podicherti R."/>
            <person name="Tsui H.-C.T."/>
            <person name="Winkler M.E."/>
        </authorList>
    </citation>
    <scope>NUCLEOTIDE SEQUENCE</scope>
</reference>
<organism evidence="1">
    <name type="scientific">marine metagenome</name>
    <dbReference type="NCBI Taxonomy" id="408172"/>
    <lineage>
        <taxon>unclassified sequences</taxon>
        <taxon>metagenomes</taxon>
        <taxon>ecological metagenomes</taxon>
    </lineage>
</organism>
<proteinExistence type="predicted"/>
<feature type="non-terminal residue" evidence="1">
    <location>
        <position position="53"/>
    </location>
</feature>
<evidence type="ECO:0000313" key="1">
    <source>
        <dbReference type="EMBL" id="SVE49651.1"/>
    </source>
</evidence>
<sequence length="53" mass="5788">MDGKNVLLAIVLSTLVLVVWATFFEAPIVEQPTTEKEIAKNEDLSSPSINEGE</sequence>
<name>A0A383DYS7_9ZZZZ</name>